<dbReference type="EMBL" id="CAADJA010000002">
    <property type="protein sequence ID" value="VFS45234.1"/>
    <property type="molecule type" value="Genomic_DNA"/>
</dbReference>
<protein>
    <submittedName>
        <fullName evidence="1">Cysteine/glutathione ABC transporter membrane /ATP-binding component</fullName>
    </submittedName>
</protein>
<dbReference type="AlphaFoldDB" id="A0A484ZA14"/>
<keyword evidence="1" id="KW-0547">Nucleotide-binding</keyword>
<keyword evidence="1" id="KW-0067">ATP-binding</keyword>
<dbReference type="Proteomes" id="UP000373449">
    <property type="component" value="Unassembled WGS sequence"/>
</dbReference>
<dbReference type="SUPFAM" id="SSF52540">
    <property type="entry name" value="P-loop containing nucleoside triphosphate hydrolases"/>
    <property type="match status" value="1"/>
</dbReference>
<proteinExistence type="predicted"/>
<sequence length="68" mass="7790">MSLLLGWMKSPKKQIIERMSGWLKHRTLVVATHRLSILALVDRIIVVDGGKIVMDGPKQQILDRHFKS</sequence>
<organism evidence="1 2">
    <name type="scientific">Budvicia aquatica</name>
    <dbReference type="NCBI Taxonomy" id="82979"/>
    <lineage>
        <taxon>Bacteria</taxon>
        <taxon>Pseudomonadati</taxon>
        <taxon>Pseudomonadota</taxon>
        <taxon>Gammaproteobacteria</taxon>
        <taxon>Enterobacterales</taxon>
        <taxon>Budviciaceae</taxon>
        <taxon>Budvicia</taxon>
    </lineage>
</organism>
<name>A0A484ZA14_9GAMM</name>
<dbReference type="InterPro" id="IPR027417">
    <property type="entry name" value="P-loop_NTPase"/>
</dbReference>
<dbReference type="GO" id="GO:0005524">
    <property type="term" value="F:ATP binding"/>
    <property type="evidence" value="ECO:0007669"/>
    <property type="project" value="UniProtKB-KW"/>
</dbReference>
<gene>
    <name evidence="1" type="ORF">NCTC12282_00106</name>
</gene>
<reference evidence="1 2" key="1">
    <citation type="submission" date="2019-03" db="EMBL/GenBank/DDBJ databases">
        <authorList>
            <consortium name="Pathogen Informatics"/>
        </authorList>
    </citation>
    <scope>NUCLEOTIDE SEQUENCE [LARGE SCALE GENOMIC DNA]</scope>
    <source>
        <strain evidence="1 2">NCTC12282</strain>
    </source>
</reference>
<accession>A0A484ZA14</accession>
<evidence type="ECO:0000313" key="1">
    <source>
        <dbReference type="EMBL" id="VFS45234.1"/>
    </source>
</evidence>
<evidence type="ECO:0000313" key="2">
    <source>
        <dbReference type="Proteomes" id="UP000373449"/>
    </source>
</evidence>
<dbReference type="Gene3D" id="3.40.50.300">
    <property type="entry name" value="P-loop containing nucleotide triphosphate hydrolases"/>
    <property type="match status" value="1"/>
</dbReference>